<gene>
    <name evidence="2" type="ORF">LJ656_24570</name>
</gene>
<sequence length="213" mass="23422">MPEHRGRIETIRLIGGSACLDFVNTANGRRANGSLGSFEENLCSPNDVATWAARANLTTPEEQATLLRAIASDPASANTRLAELIAFRDRLYRLFEATVDGRACADGTAELNRMLAHTLPYRHIAEGGDGAPFQWNWMQAITAENLFDRILGPVALCAAELLTGELGRLRLCASDDCDWMFLDTSKSGRRRWCQMDVCGNRAKARRHARAAGL</sequence>
<dbReference type="EMBL" id="JAJITD010000013">
    <property type="protein sequence ID" value="MCC8395763.1"/>
    <property type="molecule type" value="Genomic_DNA"/>
</dbReference>
<protein>
    <submittedName>
        <fullName evidence="2">ABATE domain-containing protein</fullName>
    </submittedName>
</protein>
<reference evidence="2 3" key="1">
    <citation type="submission" date="2021-11" db="EMBL/GenBank/DDBJ databases">
        <authorList>
            <person name="Oh E.-T."/>
            <person name="Kim S.-B."/>
        </authorList>
    </citation>
    <scope>NUCLEOTIDE SEQUENCE [LARGE SCALE GENOMIC DNA]</scope>
    <source>
        <strain evidence="2 3">MMS20-SJTR3</strain>
    </source>
</reference>
<dbReference type="SUPFAM" id="SSF160904">
    <property type="entry name" value="Jann2411-like"/>
    <property type="match status" value="1"/>
</dbReference>
<dbReference type="InterPro" id="IPR010852">
    <property type="entry name" value="ABATE"/>
</dbReference>
<dbReference type="RefSeq" id="WP_230512119.1">
    <property type="nucleotide sequence ID" value="NZ_JAJITD010000013.1"/>
</dbReference>
<comment type="caution">
    <text evidence="2">The sequence shown here is derived from an EMBL/GenBank/DDBJ whole genome shotgun (WGS) entry which is preliminary data.</text>
</comment>
<name>A0ABS8K102_9BURK</name>
<evidence type="ECO:0000259" key="1">
    <source>
        <dbReference type="Pfam" id="PF11706"/>
    </source>
</evidence>
<dbReference type="PANTHER" id="PTHR35525:SF3">
    <property type="entry name" value="BLL6575 PROTEIN"/>
    <property type="match status" value="1"/>
</dbReference>
<dbReference type="PANTHER" id="PTHR35525">
    <property type="entry name" value="BLL6575 PROTEIN"/>
    <property type="match status" value="1"/>
</dbReference>
<proteinExistence type="predicted"/>
<accession>A0ABS8K102</accession>
<dbReference type="Proteomes" id="UP001431019">
    <property type="component" value="Unassembled WGS sequence"/>
</dbReference>
<organism evidence="2 3">
    <name type="scientific">Paraburkholderia sejongensis</name>
    <dbReference type="NCBI Taxonomy" id="2886946"/>
    <lineage>
        <taxon>Bacteria</taxon>
        <taxon>Pseudomonadati</taxon>
        <taxon>Pseudomonadota</taxon>
        <taxon>Betaproteobacteria</taxon>
        <taxon>Burkholderiales</taxon>
        <taxon>Burkholderiaceae</taxon>
        <taxon>Paraburkholderia</taxon>
    </lineage>
</organism>
<feature type="domain" description="Zinc finger CGNR" evidence="1">
    <location>
        <begin position="168"/>
        <end position="208"/>
    </location>
</feature>
<dbReference type="Pfam" id="PF07336">
    <property type="entry name" value="ABATE"/>
    <property type="match status" value="1"/>
</dbReference>
<dbReference type="Pfam" id="PF11706">
    <property type="entry name" value="zf-CGNR"/>
    <property type="match status" value="1"/>
</dbReference>
<dbReference type="InterPro" id="IPR021005">
    <property type="entry name" value="Znf_CGNR"/>
</dbReference>
<keyword evidence="3" id="KW-1185">Reference proteome</keyword>
<evidence type="ECO:0000313" key="2">
    <source>
        <dbReference type="EMBL" id="MCC8395763.1"/>
    </source>
</evidence>
<dbReference type="InterPro" id="IPR023286">
    <property type="entry name" value="ABATE_dom_sf"/>
</dbReference>
<dbReference type="Gene3D" id="1.10.3300.10">
    <property type="entry name" value="Jann2411-like domain"/>
    <property type="match status" value="1"/>
</dbReference>
<evidence type="ECO:0000313" key="3">
    <source>
        <dbReference type="Proteomes" id="UP001431019"/>
    </source>
</evidence>